<dbReference type="Pfam" id="PF26343">
    <property type="entry name" value="VapC50_C"/>
    <property type="match status" value="1"/>
</dbReference>
<evidence type="ECO:0000313" key="3">
    <source>
        <dbReference type="Proteomes" id="UP001197247"/>
    </source>
</evidence>
<sequence length="100" mass="11317">MHAAALACSADYLLTSDKGFSDPDVDFDVLPYEVYRPDEFLELIDDSAPQVVRQVMAKQVAYSIRRHGEADLCGALRRAGCPKFAERVRNHLQTIDSRRF</sequence>
<feature type="domain" description="VapC50 C-terminal" evidence="1">
    <location>
        <begin position="37"/>
        <end position="89"/>
    </location>
</feature>
<evidence type="ECO:0000259" key="1">
    <source>
        <dbReference type="Pfam" id="PF26343"/>
    </source>
</evidence>
<accession>A0ABS5TSN5</accession>
<dbReference type="EMBL" id="JAHBAY010000020">
    <property type="protein sequence ID" value="MBT0773788.1"/>
    <property type="molecule type" value="Genomic_DNA"/>
</dbReference>
<keyword evidence="3" id="KW-1185">Reference proteome</keyword>
<dbReference type="Proteomes" id="UP001197247">
    <property type="component" value="Unassembled WGS sequence"/>
</dbReference>
<evidence type="ECO:0000313" key="2">
    <source>
        <dbReference type="EMBL" id="MBT0773788.1"/>
    </source>
</evidence>
<protein>
    <recommendedName>
        <fullName evidence="1">VapC50 C-terminal domain-containing protein</fullName>
    </recommendedName>
</protein>
<name>A0ABS5TSN5_9ACTN</name>
<organism evidence="2 3">
    <name type="scientific">Kineosporia corallincola</name>
    <dbReference type="NCBI Taxonomy" id="2835133"/>
    <lineage>
        <taxon>Bacteria</taxon>
        <taxon>Bacillati</taxon>
        <taxon>Actinomycetota</taxon>
        <taxon>Actinomycetes</taxon>
        <taxon>Kineosporiales</taxon>
        <taxon>Kineosporiaceae</taxon>
        <taxon>Kineosporia</taxon>
    </lineage>
</organism>
<gene>
    <name evidence="2" type="ORF">KIH74_32885</name>
</gene>
<comment type="caution">
    <text evidence="2">The sequence shown here is derived from an EMBL/GenBank/DDBJ whole genome shotgun (WGS) entry which is preliminary data.</text>
</comment>
<reference evidence="2 3" key="1">
    <citation type="submission" date="2021-05" db="EMBL/GenBank/DDBJ databases">
        <title>Kineosporia and Streptomyces sp. nov. two new marine actinobacteria isolated from Coral.</title>
        <authorList>
            <person name="Buangrab K."/>
            <person name="Sutthacheep M."/>
            <person name="Yeemin T."/>
            <person name="Harunari E."/>
            <person name="Igarashi Y."/>
            <person name="Kanchanasin P."/>
            <person name="Tanasupawat S."/>
            <person name="Phongsopitanun W."/>
        </authorList>
    </citation>
    <scope>NUCLEOTIDE SEQUENCE [LARGE SCALE GENOMIC DNA]</scope>
    <source>
        <strain evidence="2 3">J2-2</strain>
    </source>
</reference>
<proteinExistence type="predicted"/>
<dbReference type="RefSeq" id="WP_214160328.1">
    <property type="nucleotide sequence ID" value="NZ_JAHBAY010000020.1"/>
</dbReference>
<dbReference type="InterPro" id="IPR058652">
    <property type="entry name" value="VapC50_C"/>
</dbReference>